<feature type="region of interest" description="Disordered" evidence="1">
    <location>
        <begin position="89"/>
        <end position="117"/>
    </location>
</feature>
<dbReference type="InterPro" id="IPR006626">
    <property type="entry name" value="PbH1"/>
</dbReference>
<feature type="region of interest" description="Disordered" evidence="1">
    <location>
        <begin position="502"/>
        <end position="574"/>
    </location>
</feature>
<dbReference type="Gene3D" id="2.160.20.10">
    <property type="entry name" value="Single-stranded right-handed beta-helix, Pectin lyase-like"/>
    <property type="match status" value="2"/>
</dbReference>
<dbReference type="EMBL" id="AOMD01000002">
    <property type="protein sequence ID" value="EMA47980.1"/>
    <property type="molecule type" value="Genomic_DNA"/>
</dbReference>
<dbReference type="SMART" id="SM00710">
    <property type="entry name" value="PbH1"/>
    <property type="match status" value="9"/>
</dbReference>
<dbReference type="InParanoid" id="M0MU55"/>
<feature type="region of interest" description="Disordered" evidence="1">
    <location>
        <begin position="455"/>
        <end position="474"/>
    </location>
</feature>
<dbReference type="Proteomes" id="UP000011669">
    <property type="component" value="Unassembled WGS sequence"/>
</dbReference>
<gene>
    <name evidence="3" type="ORF">C449_00870</name>
</gene>
<feature type="region of interest" description="Disordered" evidence="1">
    <location>
        <begin position="380"/>
        <end position="409"/>
    </location>
</feature>
<accession>M0MU55</accession>
<reference evidence="3 4" key="1">
    <citation type="journal article" date="2014" name="PLoS Genet.">
        <title>Phylogenetically driven sequencing of extremely halophilic archaea reveals strategies for static and dynamic osmo-response.</title>
        <authorList>
            <person name="Becker E.A."/>
            <person name="Seitzer P.M."/>
            <person name="Tritt A."/>
            <person name="Larsen D."/>
            <person name="Krusor M."/>
            <person name="Yao A.I."/>
            <person name="Wu D."/>
            <person name="Madern D."/>
            <person name="Eisen J.A."/>
            <person name="Darling A.E."/>
            <person name="Facciotti M.T."/>
        </authorList>
    </citation>
    <scope>NUCLEOTIDE SEQUENCE [LARGE SCALE GENOMIC DNA]</scope>
    <source>
        <strain evidence="3 4">DSM 5350</strain>
    </source>
</reference>
<dbReference type="InterPro" id="IPR039448">
    <property type="entry name" value="Beta_helix"/>
</dbReference>
<feature type="compositionally biased region" description="Polar residues" evidence="1">
    <location>
        <begin position="390"/>
        <end position="400"/>
    </location>
</feature>
<dbReference type="STRING" id="1227455.C449_00870"/>
<dbReference type="InterPro" id="IPR011050">
    <property type="entry name" value="Pectin_lyase_fold/virulence"/>
</dbReference>
<dbReference type="InterPro" id="IPR012334">
    <property type="entry name" value="Pectin_lyas_fold"/>
</dbReference>
<dbReference type="AlphaFoldDB" id="M0MU55"/>
<evidence type="ECO:0000259" key="2">
    <source>
        <dbReference type="Pfam" id="PF13229"/>
    </source>
</evidence>
<name>M0MU55_9EURY</name>
<organism evidence="3 4">
    <name type="scientific">Halococcus saccharolyticus DSM 5350</name>
    <dbReference type="NCBI Taxonomy" id="1227455"/>
    <lineage>
        <taxon>Archaea</taxon>
        <taxon>Methanobacteriati</taxon>
        <taxon>Methanobacteriota</taxon>
        <taxon>Stenosarchaea group</taxon>
        <taxon>Halobacteria</taxon>
        <taxon>Halobacteriales</taxon>
        <taxon>Halococcaceae</taxon>
        <taxon>Halococcus</taxon>
    </lineage>
</organism>
<proteinExistence type="predicted"/>
<evidence type="ECO:0000256" key="1">
    <source>
        <dbReference type="SAM" id="MobiDB-lite"/>
    </source>
</evidence>
<dbReference type="Pfam" id="PF13229">
    <property type="entry name" value="Beta_helix"/>
    <property type="match status" value="1"/>
</dbReference>
<feature type="compositionally biased region" description="Polar residues" evidence="1">
    <location>
        <begin position="512"/>
        <end position="540"/>
    </location>
</feature>
<keyword evidence="4" id="KW-1185">Reference proteome</keyword>
<evidence type="ECO:0000313" key="3">
    <source>
        <dbReference type="EMBL" id="EMA47980.1"/>
    </source>
</evidence>
<sequence>MGDDYLDQTAANALDPNLIDLRLAGYGVISGGEAQAAGGYEVTITQVDGFFAGSKASADAKNVNLQEYVADEPRKVLICLKDTGALTVEAGTAEPPDPPDAIRGDANRPAPPDLASRNDVIPLHEVWVGANTTAIDDNDIFRDRRVSPDLRVRELVAAGITTDSIIDGAGVTHDQALADLADVRTDSEITGVINDDADHGSRTAGVGASHDYWDALQTVATINDEDELTVNITGDADMVDGLHGRDLAEVGHNHDSRYLNDANDTVAESNLNFDPFTYSEYLQTLGEVVTSSDETLTGGTDPALKITLQEVTPVSDANLDVEVRVPSQPGFAADYGYSTEFEQIWDDSASAWDVEITVSWGVNPGSGNDVPVTVDVIERGDRTDPLPAGSNPNDHTNPTYDSDEDGTIDAPIDSPSVHAGELFIGHRSSEVPDSEIDTGETVFYVRDDGILYKKQSGGTETQVGGSGSGTDSRVNVSEDGAQVLANATDLNFTEANAATVSVTDDGDGSVSIEVSATDTDTQLDPTSLQSGGANELSVTGLSGDLADAQDPKTHDNGAHSTAYSSEGHDHSGETINPDTLAGIADTIVRSTSELESAFNNLAYGETVYIAQPATPYRPSQWLDIDVDGVTVIAQNQFAEDGQPCIKVADNANVGGIRVGNSTAVSDVEIRGVGVHGNDTNQDQTVIHLHGIFLVNAADSRVEQCFATRTSPYHVHNDGGSGIAAAHNCDRITIADNWTDDVGDRGIQTAATNVSVIGNYLSNGFDRSIALDMEEGAAGDSYGGSNTIVTGNVCYNNSEGSFIGLSGGGSNSPQENISIAENVGYDTHRTLVRIRPGASGVVRRNITIDGNVSTDGTGHAIATNTGGGEIQNLTVSNNQLSRCGGRGISIESGATGVVISGNAVKDPGSDGIRSAASDTSITGNYVVGASAHGLGCAAGGQTVTGNHVKNAGKNGITVDLGMSNLAIASNIINGTGKHGVGFAGESQYCIVGFNNIRGQTNAGIKRAGDYTTYIGNVLTNFTGTIGTNSKDVGNIIR</sequence>
<dbReference type="SUPFAM" id="SSF51126">
    <property type="entry name" value="Pectin lyase-like"/>
    <property type="match status" value="2"/>
</dbReference>
<protein>
    <recommendedName>
        <fullName evidence="2">Right handed beta helix domain-containing protein</fullName>
    </recommendedName>
</protein>
<comment type="caution">
    <text evidence="3">The sequence shown here is derived from an EMBL/GenBank/DDBJ whole genome shotgun (WGS) entry which is preliminary data.</text>
</comment>
<evidence type="ECO:0000313" key="4">
    <source>
        <dbReference type="Proteomes" id="UP000011669"/>
    </source>
</evidence>
<feature type="compositionally biased region" description="Polar residues" evidence="1">
    <location>
        <begin position="456"/>
        <end position="474"/>
    </location>
</feature>
<dbReference type="PATRIC" id="fig|1227455.4.peg.178"/>
<feature type="domain" description="Right handed beta helix" evidence="2">
    <location>
        <begin position="871"/>
        <end position="1011"/>
    </location>
</feature>